<organism evidence="1">
    <name type="scientific">viral metagenome</name>
    <dbReference type="NCBI Taxonomy" id="1070528"/>
    <lineage>
        <taxon>unclassified sequences</taxon>
        <taxon>metagenomes</taxon>
        <taxon>organismal metagenomes</taxon>
    </lineage>
</organism>
<dbReference type="EMBL" id="MN739120">
    <property type="protein sequence ID" value="QHS89810.1"/>
    <property type="molecule type" value="Genomic_DNA"/>
</dbReference>
<reference evidence="1" key="1">
    <citation type="journal article" date="2020" name="Nature">
        <title>Giant virus diversity and host interactions through global metagenomics.</title>
        <authorList>
            <person name="Schulz F."/>
            <person name="Roux S."/>
            <person name="Paez-Espino D."/>
            <person name="Jungbluth S."/>
            <person name="Walsh D.A."/>
            <person name="Denef V.J."/>
            <person name="McMahon K.D."/>
            <person name="Konstantinidis K.T."/>
            <person name="Eloe-Fadrosh E.A."/>
            <person name="Kyrpides N.C."/>
            <person name="Woyke T."/>
        </authorList>
    </citation>
    <scope>NUCLEOTIDE SEQUENCE</scope>
    <source>
        <strain evidence="1">GVMAG-M-3300010160-4</strain>
    </source>
</reference>
<protein>
    <submittedName>
        <fullName evidence="1">Uncharacterized protein</fullName>
    </submittedName>
</protein>
<sequence length="122" mass="13905">MIISISGSRNYDNYDFIKYALDHYKIEKINVGDAKGVDSLVVRYCQEKEIPYEIFNVNWNPVDQITGVGSYDKAAGLKRNYEIIKGTELLIAFPSRYSNGTKHAINIASKNFGIPVHYCYID</sequence>
<accession>A0A6C0BCN4</accession>
<dbReference type="AlphaFoldDB" id="A0A6C0BCN4"/>
<proteinExistence type="predicted"/>
<evidence type="ECO:0000313" key="1">
    <source>
        <dbReference type="EMBL" id="QHS89810.1"/>
    </source>
</evidence>
<name>A0A6C0BCN4_9ZZZZ</name>